<evidence type="ECO:0000256" key="1">
    <source>
        <dbReference type="SAM" id="SignalP"/>
    </source>
</evidence>
<protein>
    <submittedName>
        <fullName evidence="2">Uncharacterized protein</fullName>
    </submittedName>
</protein>
<dbReference type="EMBL" id="LRRQ01000018">
    <property type="protein sequence ID" value="OAM91651.1"/>
    <property type="molecule type" value="Genomic_DNA"/>
</dbReference>
<dbReference type="RefSeq" id="WP_068768667.1">
    <property type="nucleotide sequence ID" value="NZ_CP109796.1"/>
</dbReference>
<name>A0A178IPM1_9BACT</name>
<dbReference type="AlphaFoldDB" id="A0A178IPM1"/>
<feature type="chain" id="PRO_5008089244" evidence="1">
    <location>
        <begin position="25"/>
        <end position="197"/>
    </location>
</feature>
<sequence length="197" mass="20804">MARLKKTLPACLAAACLSSLELHAEIGTLIGAAALGAAGTAVKGNALTKTGAAVGGALVGGLIGNAIENKQRQKELETYMLGRYQEGYIQAFTPWYKATLDPLTGRPPVFDGYWAMDIGLPGPAKPDAQAKARLVPALRNDYEAALGILPVPSSVFGTRPAVARPSAVAHVTSRKKIINGVEYISRQVIYPRLPARR</sequence>
<gene>
    <name evidence="2" type="ORF">AW736_02295</name>
</gene>
<dbReference type="STRING" id="1184151.AW736_02295"/>
<evidence type="ECO:0000313" key="3">
    <source>
        <dbReference type="Proteomes" id="UP000078486"/>
    </source>
</evidence>
<dbReference type="Proteomes" id="UP000078486">
    <property type="component" value="Unassembled WGS sequence"/>
</dbReference>
<evidence type="ECO:0000313" key="2">
    <source>
        <dbReference type="EMBL" id="OAM91651.1"/>
    </source>
</evidence>
<reference evidence="2 3" key="1">
    <citation type="submission" date="2016-01" db="EMBL/GenBank/DDBJ databases">
        <title>High potential of lignocellulose degradation of a new Verrucomicrobia species.</title>
        <authorList>
            <person name="Wang Y."/>
            <person name="Shi Y."/>
            <person name="Qiu Z."/>
            <person name="Liu S."/>
            <person name="Yang H."/>
        </authorList>
    </citation>
    <scope>NUCLEOTIDE SEQUENCE [LARGE SCALE GENOMIC DNA]</scope>
    <source>
        <strain evidence="2 3">TSB47</strain>
    </source>
</reference>
<feature type="signal peptide" evidence="1">
    <location>
        <begin position="1"/>
        <end position="24"/>
    </location>
</feature>
<keyword evidence="3" id="KW-1185">Reference proteome</keyword>
<comment type="caution">
    <text evidence="2">The sequence shown here is derived from an EMBL/GenBank/DDBJ whole genome shotgun (WGS) entry which is preliminary data.</text>
</comment>
<organism evidence="2 3">
    <name type="scientific">Termitidicoccus mucosus</name>
    <dbReference type="NCBI Taxonomy" id="1184151"/>
    <lineage>
        <taxon>Bacteria</taxon>
        <taxon>Pseudomonadati</taxon>
        <taxon>Verrucomicrobiota</taxon>
        <taxon>Opitutia</taxon>
        <taxon>Opitutales</taxon>
        <taxon>Opitutaceae</taxon>
        <taxon>Termitidicoccus</taxon>
    </lineage>
</organism>
<accession>A0A178IPM1</accession>
<keyword evidence="1" id="KW-0732">Signal</keyword>
<proteinExistence type="predicted"/>